<dbReference type="HAMAP" id="MF_03029">
    <property type="entry name" value="WDR12"/>
    <property type="match status" value="1"/>
</dbReference>
<dbReference type="VEuPathDB" id="FungiDB:T551_02968"/>
<dbReference type="GO" id="GO:0030687">
    <property type="term" value="C:preribosome, large subunit precursor"/>
    <property type="evidence" value="ECO:0007669"/>
    <property type="project" value="UniProtKB-UniRule"/>
</dbReference>
<dbReference type="Proteomes" id="UP000053447">
    <property type="component" value="Unassembled WGS sequence"/>
</dbReference>
<dbReference type="GO" id="GO:0005654">
    <property type="term" value="C:nucleoplasm"/>
    <property type="evidence" value="ECO:0007669"/>
    <property type="project" value="UniProtKB-SubCell"/>
</dbReference>
<accession>A0A0W4ZGH2</accession>
<dbReference type="GO" id="GO:0051276">
    <property type="term" value="P:chromosome organization"/>
    <property type="evidence" value="ECO:0007669"/>
    <property type="project" value="EnsemblFungi"/>
</dbReference>
<gene>
    <name evidence="6" type="primary">YTM1</name>
    <name evidence="9" type="ORF">T551_02968</name>
</gene>
<dbReference type="AlphaFoldDB" id="A0A0W4ZGH2"/>
<dbReference type="InterPro" id="IPR012972">
    <property type="entry name" value="NLE"/>
</dbReference>
<evidence type="ECO:0000259" key="8">
    <source>
        <dbReference type="Pfam" id="PF08154"/>
    </source>
</evidence>
<dbReference type="GO" id="GO:0110136">
    <property type="term" value="P:protein-RNA complex remodeling"/>
    <property type="evidence" value="ECO:0007669"/>
    <property type="project" value="EnsemblFungi"/>
</dbReference>
<feature type="repeat" description="WD" evidence="7">
    <location>
        <begin position="345"/>
        <end position="380"/>
    </location>
</feature>
<keyword evidence="2 6" id="KW-0698">rRNA processing</keyword>
<proteinExistence type="inferred from homology"/>
<dbReference type="PANTHER" id="PTHR19855">
    <property type="entry name" value="WD40 REPEAT PROTEIN 12, 37"/>
    <property type="match status" value="1"/>
</dbReference>
<evidence type="ECO:0000313" key="10">
    <source>
        <dbReference type="Proteomes" id="UP000053447"/>
    </source>
</evidence>
<dbReference type="InterPro" id="IPR015943">
    <property type="entry name" value="WD40/YVTN_repeat-like_dom_sf"/>
</dbReference>
<dbReference type="Pfam" id="PF08154">
    <property type="entry name" value="NLE"/>
    <property type="match status" value="1"/>
</dbReference>
<keyword evidence="4" id="KW-0677">Repeat</keyword>
<evidence type="ECO:0000313" key="9">
    <source>
        <dbReference type="EMBL" id="KTW27469.1"/>
    </source>
</evidence>
<dbReference type="PROSITE" id="PS00678">
    <property type="entry name" value="WD_REPEATS_1"/>
    <property type="match status" value="1"/>
</dbReference>
<evidence type="ECO:0000256" key="6">
    <source>
        <dbReference type="HAMAP-Rule" id="MF_03029"/>
    </source>
</evidence>
<dbReference type="PRINTS" id="PR00320">
    <property type="entry name" value="GPROTEINBRPT"/>
</dbReference>
<comment type="caution">
    <text evidence="9">The sequence shown here is derived from an EMBL/GenBank/DDBJ whole genome shotgun (WGS) entry which is preliminary data.</text>
</comment>
<dbReference type="GO" id="GO:0000463">
    <property type="term" value="P:maturation of LSU-rRNA from tricistronic rRNA transcript (SSU-rRNA, 5.8S rRNA, LSU-rRNA)"/>
    <property type="evidence" value="ECO:0007669"/>
    <property type="project" value="UniProtKB-UniRule"/>
</dbReference>
<dbReference type="SMART" id="SM00320">
    <property type="entry name" value="WD40"/>
    <property type="match status" value="7"/>
</dbReference>
<comment type="function">
    <text evidence="6">Component of the NOP7 complex, which is required for maturation of the 25S and 5.8S ribosomal RNAs and formation of the 60S ribosome.</text>
</comment>
<comment type="subunit">
    <text evidence="6">Component of the NOP7 complex, composed of ERB1, NOP7 and YTM1. Within the NOP7 complex ERB1 appears to interact directly with NOP7 and YTM1. The NOP7 complex also associates with the 66S pre-ribosome.</text>
</comment>
<name>A0A0W4ZGH2_PNEJ7</name>
<dbReference type="PROSITE" id="PS50294">
    <property type="entry name" value="WD_REPEATS_REGION"/>
    <property type="match status" value="3"/>
</dbReference>
<evidence type="ECO:0000256" key="2">
    <source>
        <dbReference type="ARBA" id="ARBA00022552"/>
    </source>
</evidence>
<dbReference type="GO" id="GO:0000466">
    <property type="term" value="P:maturation of 5.8S rRNA from tricistronic rRNA transcript (SSU-rRNA, 5.8S rRNA, LSU-rRNA)"/>
    <property type="evidence" value="ECO:0007669"/>
    <property type="project" value="UniProtKB-UniRule"/>
</dbReference>
<protein>
    <recommendedName>
        <fullName evidence="6">Ribosome biogenesis protein YTM1</fullName>
    </recommendedName>
</protein>
<dbReference type="InterPro" id="IPR020472">
    <property type="entry name" value="WD40_PAC1"/>
</dbReference>
<evidence type="ECO:0000256" key="4">
    <source>
        <dbReference type="ARBA" id="ARBA00022737"/>
    </source>
</evidence>
<keyword evidence="3 7" id="KW-0853">WD repeat</keyword>
<keyword evidence="5 6" id="KW-0539">Nucleus</keyword>
<dbReference type="InterPro" id="IPR019775">
    <property type="entry name" value="WD40_repeat_CS"/>
</dbReference>
<dbReference type="EMBL" id="LFWA01000014">
    <property type="protein sequence ID" value="KTW27469.1"/>
    <property type="molecule type" value="Genomic_DNA"/>
</dbReference>
<dbReference type="Gene3D" id="2.130.10.10">
    <property type="entry name" value="YVTN repeat-like/Quinoprotein amine dehydrogenase"/>
    <property type="match status" value="1"/>
</dbReference>
<comment type="similarity">
    <text evidence="6">Belongs to the WD repeat WDR12/YTM1 family.</text>
</comment>
<dbReference type="Pfam" id="PF00400">
    <property type="entry name" value="WD40"/>
    <property type="match status" value="4"/>
</dbReference>
<dbReference type="CDD" id="cd00200">
    <property type="entry name" value="WD40"/>
    <property type="match status" value="1"/>
</dbReference>
<evidence type="ECO:0000256" key="1">
    <source>
        <dbReference type="ARBA" id="ARBA00022517"/>
    </source>
</evidence>
<keyword evidence="1 6" id="KW-0690">Ribosome biogenesis</keyword>
<dbReference type="eggNOG" id="KOG0313">
    <property type="taxonomic scope" value="Eukaryota"/>
</dbReference>
<feature type="domain" description="NLE" evidence="8">
    <location>
        <begin position="7"/>
        <end position="69"/>
    </location>
</feature>
<feature type="repeat" description="WD" evidence="7">
    <location>
        <begin position="136"/>
        <end position="167"/>
    </location>
</feature>
<organism evidence="9 10">
    <name type="scientific">Pneumocystis jirovecii (strain RU7)</name>
    <name type="common">Human pneumocystis pneumonia agent</name>
    <dbReference type="NCBI Taxonomy" id="1408657"/>
    <lineage>
        <taxon>Eukaryota</taxon>
        <taxon>Fungi</taxon>
        <taxon>Dikarya</taxon>
        <taxon>Ascomycota</taxon>
        <taxon>Taphrinomycotina</taxon>
        <taxon>Pneumocystomycetes</taxon>
        <taxon>Pneumocystaceae</taxon>
        <taxon>Pneumocystis</taxon>
    </lineage>
</organism>
<sequence>MNDHTKIRVCFITQQKDIEVDRTPVFVPLSLAPSGLNHVVNHLLERNVPITFAFLIDGQFLHTSIGEYLAKKNLSYETILYVEYIRSTQPPVYLASYMHDDWVSSIHASDSQYILSGCYDSLSRVWNGSGVVIAQAYGHSGPVKSVRWIKDNQFATSSMDQTIKVWKWKSKHDLDFTVSCRCIYEMKGHTMSVESIAIDSKTNRLLSAGADGNIGIWSINDNDDDLVHNNKNDTHLNKKRKKNESKNKIIIKNPISIIQGHSSSSSDIIFDTKDSTVGYSVGTDHHIKTWDLVTFSNVDTRTSKDALFAIRPMPALSLLACGSSSRHILLHDPRVSSKLTTVQTLKGHTNFVVSLSSCIKNDYMLISGSHDGLVKIWDIRAPNGSLYSIKRESGKDDTKVFSVDWSSNFGIISGGEDHCLQINQINNL</sequence>
<dbReference type="GO" id="GO:0070545">
    <property type="term" value="C:PeBoW complex"/>
    <property type="evidence" value="ECO:0007669"/>
    <property type="project" value="EnsemblFungi"/>
</dbReference>
<dbReference type="InterPro" id="IPR036322">
    <property type="entry name" value="WD40_repeat_dom_sf"/>
</dbReference>
<evidence type="ECO:0000256" key="5">
    <source>
        <dbReference type="ARBA" id="ARBA00023242"/>
    </source>
</evidence>
<dbReference type="PROSITE" id="PS50082">
    <property type="entry name" value="WD_REPEATS_2"/>
    <property type="match status" value="3"/>
</dbReference>
<dbReference type="GeneID" id="28941486"/>
<keyword evidence="10" id="KW-1185">Reference proteome</keyword>
<evidence type="ECO:0000256" key="7">
    <source>
        <dbReference type="PROSITE-ProRule" id="PRU00221"/>
    </source>
</evidence>
<dbReference type="SUPFAM" id="SSF50978">
    <property type="entry name" value="WD40 repeat-like"/>
    <property type="match status" value="1"/>
</dbReference>
<evidence type="ECO:0000256" key="3">
    <source>
        <dbReference type="ARBA" id="ARBA00022574"/>
    </source>
</evidence>
<reference evidence="10" key="1">
    <citation type="journal article" date="2016" name="Nat. Commun.">
        <title>Genome analysis of three Pneumocystis species reveals adaptation mechanisms to life exclusively in mammalian hosts.</title>
        <authorList>
            <person name="Ma L."/>
            <person name="Chen Z."/>
            <person name="Huang D.W."/>
            <person name="Kutty G."/>
            <person name="Ishihara M."/>
            <person name="Wang H."/>
            <person name="Abouelleil A."/>
            <person name="Bishop L."/>
            <person name="Davey E."/>
            <person name="Deng R."/>
            <person name="Deng X."/>
            <person name="Fan L."/>
            <person name="Fantoni G."/>
            <person name="Fitzgerald M."/>
            <person name="Gogineni E."/>
            <person name="Goldberg J.M."/>
            <person name="Handley G."/>
            <person name="Hu X."/>
            <person name="Huber C."/>
            <person name="Jiao X."/>
            <person name="Jones K."/>
            <person name="Levin J.Z."/>
            <person name="Liu Y."/>
            <person name="Macdonald P."/>
            <person name="Melnikov A."/>
            <person name="Raley C."/>
            <person name="Sassi M."/>
            <person name="Sherman B.T."/>
            <person name="Song X."/>
            <person name="Sykes S."/>
            <person name="Tran B."/>
            <person name="Walsh L."/>
            <person name="Xia Y."/>
            <person name="Yang J."/>
            <person name="Young S."/>
            <person name="Zeng Q."/>
            <person name="Zheng X."/>
            <person name="Stephens R."/>
            <person name="Nusbaum C."/>
            <person name="Birren B.W."/>
            <person name="Azadi P."/>
            <person name="Lempicki R.A."/>
            <person name="Cuomo C.A."/>
            <person name="Kovacs J.A."/>
        </authorList>
    </citation>
    <scope>NUCLEOTIDE SEQUENCE [LARGE SCALE GENOMIC DNA]</scope>
    <source>
        <strain evidence="10">RU7</strain>
    </source>
</reference>
<dbReference type="PANTHER" id="PTHR19855:SF11">
    <property type="entry name" value="RIBOSOME BIOGENESIS PROTEIN WDR12"/>
    <property type="match status" value="1"/>
</dbReference>
<dbReference type="OrthoDB" id="10251381at2759"/>
<dbReference type="STRING" id="1408657.A0A0W4ZGH2"/>
<comment type="subcellular location">
    <subcellularLocation>
        <location evidence="6">Nucleus</location>
        <location evidence="6">Nucleolus</location>
    </subcellularLocation>
    <subcellularLocation>
        <location evidence="6">Nucleus</location>
        <location evidence="6">Nucleoplasm</location>
    </subcellularLocation>
</comment>
<dbReference type="RefSeq" id="XP_018228439.1">
    <property type="nucleotide sequence ID" value="XM_018375231.1"/>
</dbReference>
<dbReference type="InterPro" id="IPR028599">
    <property type="entry name" value="WDR12/Ytm1"/>
</dbReference>
<feature type="repeat" description="WD" evidence="7">
    <location>
        <begin position="186"/>
        <end position="227"/>
    </location>
</feature>
<dbReference type="InterPro" id="IPR001680">
    <property type="entry name" value="WD40_rpt"/>
</dbReference>
<dbReference type="GO" id="GO:0043021">
    <property type="term" value="F:ribonucleoprotein complex binding"/>
    <property type="evidence" value="ECO:0007669"/>
    <property type="project" value="UniProtKB-UniRule"/>
</dbReference>